<protein>
    <recommendedName>
        <fullName evidence="9">MalT-like TPR region domain-containing protein</fullName>
    </recommendedName>
</protein>
<proteinExistence type="inferred from homology"/>
<keyword evidence="5" id="KW-0809">Transit peptide</keyword>
<accession>A0ABN7NG59</accession>
<evidence type="ECO:0000256" key="4">
    <source>
        <dbReference type="ARBA" id="ARBA00022803"/>
    </source>
</evidence>
<evidence type="ECO:0000313" key="8">
    <source>
        <dbReference type="Proteomes" id="UP001153148"/>
    </source>
</evidence>
<evidence type="ECO:0000256" key="6">
    <source>
        <dbReference type="ARBA" id="ARBA00023128"/>
    </source>
</evidence>
<evidence type="ECO:0000313" key="7">
    <source>
        <dbReference type="EMBL" id="CAG2053414.1"/>
    </source>
</evidence>
<name>A0ABN7NG59_TIMPD</name>
<dbReference type="Gene3D" id="1.25.40.10">
    <property type="entry name" value="Tetratricopeptide repeat domain"/>
    <property type="match status" value="1"/>
</dbReference>
<evidence type="ECO:0000256" key="5">
    <source>
        <dbReference type="ARBA" id="ARBA00022946"/>
    </source>
</evidence>
<comment type="similarity">
    <text evidence="2">Belongs to the TTC19 family.</text>
</comment>
<gene>
    <name evidence="7" type="ORF">TPAB3V08_LOCUS471</name>
</gene>
<keyword evidence="3" id="KW-0677">Repeat</keyword>
<dbReference type="InterPro" id="IPR011990">
    <property type="entry name" value="TPR-like_helical_dom_sf"/>
</dbReference>
<keyword evidence="6" id="KW-0496">Mitochondrion</keyword>
<evidence type="ECO:0000256" key="2">
    <source>
        <dbReference type="ARBA" id="ARBA00008219"/>
    </source>
</evidence>
<organism evidence="7 8">
    <name type="scientific">Timema podura</name>
    <name type="common">Walking stick</name>
    <dbReference type="NCBI Taxonomy" id="61482"/>
    <lineage>
        <taxon>Eukaryota</taxon>
        <taxon>Metazoa</taxon>
        <taxon>Ecdysozoa</taxon>
        <taxon>Arthropoda</taxon>
        <taxon>Hexapoda</taxon>
        <taxon>Insecta</taxon>
        <taxon>Pterygota</taxon>
        <taxon>Neoptera</taxon>
        <taxon>Polyneoptera</taxon>
        <taxon>Phasmatodea</taxon>
        <taxon>Timematodea</taxon>
        <taxon>Timematoidea</taxon>
        <taxon>Timematidae</taxon>
        <taxon>Timema</taxon>
    </lineage>
</organism>
<dbReference type="PANTHER" id="PTHR13143">
    <property type="entry name" value="TETRATRICOPEPTIDE REPEAT PROTEIN 19"/>
    <property type="match status" value="1"/>
</dbReference>
<dbReference type="SUPFAM" id="SSF48452">
    <property type="entry name" value="TPR-like"/>
    <property type="match status" value="1"/>
</dbReference>
<evidence type="ECO:0008006" key="9">
    <source>
        <dbReference type="Google" id="ProtNLM"/>
    </source>
</evidence>
<dbReference type="PANTHER" id="PTHR13143:SF6">
    <property type="entry name" value="TETRATRICOPEPTIDE REPEAT PROTEIN 19, MITOCHONDRIAL"/>
    <property type="match status" value="1"/>
</dbReference>
<comment type="subcellular location">
    <subcellularLocation>
        <location evidence="1">Mitochondrion</location>
    </subcellularLocation>
</comment>
<evidence type="ECO:0000256" key="3">
    <source>
        <dbReference type="ARBA" id="ARBA00022737"/>
    </source>
</evidence>
<comment type="caution">
    <text evidence="7">The sequence shown here is derived from an EMBL/GenBank/DDBJ whole genome shotgun (WGS) entry which is preliminary data.</text>
</comment>
<evidence type="ECO:0000256" key="1">
    <source>
        <dbReference type="ARBA" id="ARBA00004173"/>
    </source>
</evidence>
<dbReference type="InterPro" id="IPR040395">
    <property type="entry name" value="TTC19"/>
</dbReference>
<keyword evidence="8" id="KW-1185">Reference proteome</keyword>
<dbReference type="EMBL" id="CAJPIN010000368">
    <property type="protein sequence ID" value="CAG2053414.1"/>
    <property type="molecule type" value="Genomic_DNA"/>
</dbReference>
<reference evidence="7" key="1">
    <citation type="submission" date="2021-03" db="EMBL/GenBank/DDBJ databases">
        <authorList>
            <person name="Tran Van P."/>
        </authorList>
    </citation>
    <scope>NUCLEOTIDE SEQUENCE</scope>
</reference>
<keyword evidence="4" id="KW-0802">TPR repeat</keyword>
<sequence>MMTTSCASRLKILSSLSVSRVGPGRNVTAPWNMFVFSTQSRISPFNHKVFKQRNANTLNVFLFAGFLNLFSLEKEDEKESLFAGFLNLFSLKEDEKESELIITIKRSILLIQKEEFKKAEQMLHLALKLAQQQQNDQAVTYIHDLMANLAYDTEDLSKAETLFVNVLQRLIASGAQQDDNRVLHISYKMADIYKKMGDIEYLNRAVEVGSQQHLAAVYVNMGSLYLQKQMVDEAKRSCELGWSSANKHGDKEAMNEASLCLQEVKRLMQNKSRH</sequence>
<dbReference type="Proteomes" id="UP001153148">
    <property type="component" value="Unassembled WGS sequence"/>
</dbReference>